<keyword evidence="4 8" id="KW-0863">Zinc-finger</keyword>
<evidence type="ECO:0000256" key="9">
    <source>
        <dbReference type="SAM" id="MobiDB-lite"/>
    </source>
</evidence>
<comment type="subcellular location">
    <subcellularLocation>
        <location evidence="1">Nucleus</location>
    </subcellularLocation>
</comment>
<dbReference type="AlphaFoldDB" id="A0AAJ6YRP7"/>
<dbReference type="Gene3D" id="3.30.1370.210">
    <property type="match status" value="2"/>
</dbReference>
<feature type="zinc finger region" description="C3H1-type" evidence="8">
    <location>
        <begin position="51"/>
        <end position="79"/>
    </location>
</feature>
<dbReference type="InterPro" id="IPR054429">
    <property type="entry name" value="Znf-CCCH_Muscleblind-like"/>
</dbReference>
<dbReference type="Pfam" id="PF22628">
    <property type="entry name" value="zf-CCCH_10"/>
    <property type="match status" value="2"/>
</dbReference>
<dbReference type="Pfam" id="PF00642">
    <property type="entry name" value="zf-CCCH"/>
    <property type="match status" value="1"/>
</dbReference>
<feature type="domain" description="C3H1-type" evidence="10">
    <location>
        <begin position="239"/>
        <end position="265"/>
    </location>
</feature>
<sequence length="749" mass="79575">MAMVNMNNLLNGKDSRWLQLEVCREFQRQKCTRPDTECKFAHPPVNVEVQNGRVTACYDSIKGRCNREKPPCKYFHPPQHLKDQLLINGRNHLALKNALIQQMGLSPGQPLVPGQVPTVEAQPPAPSHQHLQQQIQQQLLATHALMATNPYLTGMPQVGNTYNPYFAPSPIMPAIMGPADPTGVGSPLGVVPQTVAMPQKMPRTDRLEVCREFQRGACKRGETECRFAHPLETVQANEDGSVTVCMDAVKGRCNRDPCRYFHPPLHLQAHIKAPPPRASIATGTMPLAGGVSANAVPGGLQNANIASIELGKKRMRDSSDDLLMMDMKSVGSLYYENFAFPGMVPYKRPAGDKSGVPVYQPTGATTYQQLMQLQQPFVPVSCEYTGTSPLPAQNSNQSVVTAVQNSIQSQGNAVSAEAAAANGILVDPNNPPPPPPSNANNDKQSSNANHESETSSVVGQNSHELNHSGSPQQQINQQIHQALSAAAAHNASINTITSMAALNTVPSIVSMNSIATAASITNMNSVANMNYSMANMANINVLSSLGMHSNLSFDPAVLAKEVAQKNYAKAIKLSQQAAASQQVAAASYSLNPLNALNYTGVALNKQALAGLSQQPTGLPGAAGPRTMITGLGGLHAGAAGLSSPLPAGLLAYHRPPPAATPINPYSLIRHQQVLTTNPYVQASIPTASVQTTPYIQNPYAMIPGMPGVASAIQQIPTAGPATIATQPQVAIPAASSGVIMQPYKKMKTT</sequence>
<gene>
    <name evidence="12" type="primary">LOC105366274</name>
</gene>
<dbReference type="PANTHER" id="PTHR12675">
    <property type="entry name" value="MUSCLEBLIND-LIKE PROTEIN"/>
    <property type="match status" value="1"/>
</dbReference>
<dbReference type="GO" id="GO:0003723">
    <property type="term" value="F:RNA binding"/>
    <property type="evidence" value="ECO:0007669"/>
    <property type="project" value="TreeGrafter"/>
</dbReference>
<evidence type="ECO:0000256" key="4">
    <source>
        <dbReference type="ARBA" id="ARBA00022771"/>
    </source>
</evidence>
<keyword evidence="6" id="KW-0539">Nucleus</keyword>
<accession>A0AAJ6YRP7</accession>
<evidence type="ECO:0000256" key="5">
    <source>
        <dbReference type="ARBA" id="ARBA00022833"/>
    </source>
</evidence>
<feature type="domain" description="C3H1-type" evidence="10">
    <location>
        <begin position="17"/>
        <end position="45"/>
    </location>
</feature>
<dbReference type="KEGG" id="csol:105366274"/>
<feature type="domain" description="C3H1-type" evidence="10">
    <location>
        <begin position="204"/>
        <end position="232"/>
    </location>
</feature>
<keyword evidence="3" id="KW-0677">Repeat</keyword>
<evidence type="ECO:0000313" key="12">
    <source>
        <dbReference type="RefSeq" id="XP_011502960.1"/>
    </source>
</evidence>
<dbReference type="SMART" id="SM00356">
    <property type="entry name" value="ZnF_C3H1"/>
    <property type="match status" value="4"/>
</dbReference>
<keyword evidence="2 8" id="KW-0479">Metal-binding</keyword>
<evidence type="ECO:0000256" key="6">
    <source>
        <dbReference type="ARBA" id="ARBA00023242"/>
    </source>
</evidence>
<evidence type="ECO:0000256" key="8">
    <source>
        <dbReference type="PROSITE-ProRule" id="PRU00723"/>
    </source>
</evidence>
<dbReference type="PROSITE" id="PS50103">
    <property type="entry name" value="ZF_C3H1"/>
    <property type="match status" value="4"/>
</dbReference>
<feature type="zinc finger region" description="C3H1-type" evidence="8">
    <location>
        <begin position="204"/>
        <end position="232"/>
    </location>
</feature>
<comment type="similarity">
    <text evidence="7">Belongs to the muscleblind family.</text>
</comment>
<feature type="region of interest" description="Disordered" evidence="9">
    <location>
        <begin position="424"/>
        <end position="476"/>
    </location>
</feature>
<evidence type="ECO:0000313" key="11">
    <source>
        <dbReference type="Proteomes" id="UP000695007"/>
    </source>
</evidence>
<dbReference type="RefSeq" id="XP_011502960.1">
    <property type="nucleotide sequence ID" value="XM_011504658.1"/>
</dbReference>
<dbReference type="GO" id="GO:0043484">
    <property type="term" value="P:regulation of RNA splicing"/>
    <property type="evidence" value="ECO:0007669"/>
    <property type="project" value="TreeGrafter"/>
</dbReference>
<organism evidence="11 12">
    <name type="scientific">Ceratosolen solmsi marchali</name>
    <dbReference type="NCBI Taxonomy" id="326594"/>
    <lineage>
        <taxon>Eukaryota</taxon>
        <taxon>Metazoa</taxon>
        <taxon>Ecdysozoa</taxon>
        <taxon>Arthropoda</taxon>
        <taxon>Hexapoda</taxon>
        <taxon>Insecta</taxon>
        <taxon>Pterygota</taxon>
        <taxon>Neoptera</taxon>
        <taxon>Endopterygota</taxon>
        <taxon>Hymenoptera</taxon>
        <taxon>Apocrita</taxon>
        <taxon>Proctotrupomorpha</taxon>
        <taxon>Chalcidoidea</taxon>
        <taxon>Agaonidae</taxon>
        <taxon>Agaoninae</taxon>
        <taxon>Ceratosolen</taxon>
    </lineage>
</organism>
<protein>
    <submittedName>
        <fullName evidence="12">Uncharacterized protein LOC105366274</fullName>
    </submittedName>
</protein>
<dbReference type="PANTHER" id="PTHR12675:SF12">
    <property type="entry name" value="PROTEIN MUSCLEBLIND"/>
    <property type="match status" value="1"/>
</dbReference>
<feature type="zinc finger region" description="C3H1-type" evidence="8">
    <location>
        <begin position="239"/>
        <end position="265"/>
    </location>
</feature>
<keyword evidence="5 8" id="KW-0862">Zinc</keyword>
<evidence type="ECO:0000259" key="10">
    <source>
        <dbReference type="PROSITE" id="PS50103"/>
    </source>
</evidence>
<evidence type="ECO:0000256" key="3">
    <source>
        <dbReference type="ARBA" id="ARBA00022737"/>
    </source>
</evidence>
<dbReference type="GO" id="GO:0005654">
    <property type="term" value="C:nucleoplasm"/>
    <property type="evidence" value="ECO:0007669"/>
    <property type="project" value="TreeGrafter"/>
</dbReference>
<feature type="compositionally biased region" description="Polar residues" evidence="9">
    <location>
        <begin position="442"/>
        <end position="471"/>
    </location>
</feature>
<reference evidence="12" key="1">
    <citation type="submission" date="2025-08" db="UniProtKB">
        <authorList>
            <consortium name="RefSeq"/>
        </authorList>
    </citation>
    <scope>IDENTIFICATION</scope>
</reference>
<dbReference type="GO" id="GO:0005737">
    <property type="term" value="C:cytoplasm"/>
    <property type="evidence" value="ECO:0007669"/>
    <property type="project" value="TreeGrafter"/>
</dbReference>
<evidence type="ECO:0000256" key="1">
    <source>
        <dbReference type="ARBA" id="ARBA00004123"/>
    </source>
</evidence>
<evidence type="ECO:0000256" key="7">
    <source>
        <dbReference type="ARBA" id="ARBA00038226"/>
    </source>
</evidence>
<dbReference type="FunFam" id="3.30.1370.210:FF:000005">
    <property type="entry name" value="Muscleblind, isoform M"/>
    <property type="match status" value="1"/>
</dbReference>
<feature type="domain" description="C3H1-type" evidence="10">
    <location>
        <begin position="51"/>
        <end position="79"/>
    </location>
</feature>
<evidence type="ECO:0000256" key="2">
    <source>
        <dbReference type="ARBA" id="ARBA00022723"/>
    </source>
</evidence>
<dbReference type="InterPro" id="IPR000571">
    <property type="entry name" value="Znf_CCCH"/>
</dbReference>
<dbReference type="Proteomes" id="UP000695007">
    <property type="component" value="Unplaced"/>
</dbReference>
<dbReference type="GeneID" id="105366274"/>
<proteinExistence type="inferred from homology"/>
<dbReference type="GO" id="GO:0008270">
    <property type="term" value="F:zinc ion binding"/>
    <property type="evidence" value="ECO:0007669"/>
    <property type="project" value="UniProtKB-KW"/>
</dbReference>
<name>A0AAJ6YRP7_9HYME</name>
<keyword evidence="11" id="KW-1185">Reference proteome</keyword>
<feature type="zinc finger region" description="C3H1-type" evidence="8">
    <location>
        <begin position="17"/>
        <end position="45"/>
    </location>
</feature>